<dbReference type="AlphaFoldDB" id="A0A369W347"/>
<comment type="function">
    <text evidence="1">Is involved in generating a small heat-stable compound (Nod), an acylated oligomer of N-acetylglucosamine, that stimulates mitosis in various plant protoplasts.</text>
</comment>
<evidence type="ECO:0000259" key="6">
    <source>
        <dbReference type="PROSITE" id="PS51677"/>
    </source>
</evidence>
<keyword evidence="4" id="KW-0732">Signal</keyword>
<feature type="domain" description="NodB homology" evidence="6">
    <location>
        <begin position="127"/>
        <end position="384"/>
    </location>
</feature>
<dbReference type="GO" id="GO:0016810">
    <property type="term" value="F:hydrolase activity, acting on carbon-nitrogen (but not peptide) bonds"/>
    <property type="evidence" value="ECO:0007669"/>
    <property type="project" value="InterPro"/>
</dbReference>
<dbReference type="PANTHER" id="PTHR34216">
    <property type="match status" value="1"/>
</dbReference>
<dbReference type="InterPro" id="IPR051398">
    <property type="entry name" value="Polysacch_Deacetylase"/>
</dbReference>
<evidence type="ECO:0000256" key="1">
    <source>
        <dbReference type="ARBA" id="ARBA00003236"/>
    </source>
</evidence>
<keyword evidence="8" id="KW-1185">Reference proteome</keyword>
<evidence type="ECO:0000313" key="8">
    <source>
        <dbReference type="Proteomes" id="UP000253759"/>
    </source>
</evidence>
<dbReference type="GO" id="GO:0005975">
    <property type="term" value="P:carbohydrate metabolic process"/>
    <property type="evidence" value="ECO:0007669"/>
    <property type="project" value="InterPro"/>
</dbReference>
<evidence type="ECO:0000256" key="4">
    <source>
        <dbReference type="ARBA" id="ARBA00022729"/>
    </source>
</evidence>
<dbReference type="SUPFAM" id="SSF88713">
    <property type="entry name" value="Glycoside hydrolase/deacetylase"/>
    <property type="match status" value="1"/>
</dbReference>
<evidence type="ECO:0000256" key="5">
    <source>
        <dbReference type="ARBA" id="ARBA00032976"/>
    </source>
</evidence>
<dbReference type="Gene3D" id="3.20.20.370">
    <property type="entry name" value="Glycoside hydrolase/deacetylase"/>
    <property type="match status" value="1"/>
</dbReference>
<dbReference type="InterPro" id="IPR002509">
    <property type="entry name" value="NODB_dom"/>
</dbReference>
<gene>
    <name evidence="7" type="ORF">DVH29_08350</name>
</gene>
<dbReference type="CDD" id="cd10968">
    <property type="entry name" value="CE4_Mlr8448_like_5s"/>
    <property type="match status" value="1"/>
</dbReference>
<dbReference type="InterPro" id="IPR011330">
    <property type="entry name" value="Glyco_hydro/deAcase_b/a-brl"/>
</dbReference>
<dbReference type="PANTHER" id="PTHR34216:SF7">
    <property type="entry name" value="POLY-BETA-1,6-N-ACETYL-D-GLUCOSAMINE N-DEACETYLASE"/>
    <property type="match status" value="1"/>
</dbReference>
<accession>A0A369W347</accession>
<organism evidence="7 8">
    <name type="scientific">Pelagibacterium lacus</name>
    <dbReference type="NCBI Taxonomy" id="2282655"/>
    <lineage>
        <taxon>Bacteria</taxon>
        <taxon>Pseudomonadati</taxon>
        <taxon>Pseudomonadota</taxon>
        <taxon>Alphaproteobacteria</taxon>
        <taxon>Hyphomicrobiales</taxon>
        <taxon>Devosiaceae</taxon>
        <taxon>Pelagibacterium</taxon>
    </lineage>
</organism>
<dbReference type="PROSITE" id="PS51677">
    <property type="entry name" value="NODB"/>
    <property type="match status" value="1"/>
</dbReference>
<sequence length="384" mass="42290">MPPIAMRSSATWPNWALPGSTASPCPAAGRGWPSGRMPKYGLYRAAFEMLALPGVAAALRRRSAARGVIFTLHRVLPTRPAAFAPNAILQITPDFLEAVIGKVRAAGFEIVDLDEALRRLEAPQAKPFVVLTFDDGYRDNLEYALPVLEKHGAPFTLYIPTALVDGVGLVWWQALEDIIAAHDLVTVDLPEGPHYGDAATLAQKNATFAFAYERYRKMPEPEREASIRALAERYGFDLAAHCRSLIMDWSELKRFADHPLCTIGAHTVHHFELSKLPPAEMRAEIEHSRSVLAAQFGQTPRHLSYPIGGVAAAGPREFEAARELGFASAVTTRPGGLYPEHAAHATALPRISLNGLFQRKRFIDVLMTAEVFTLMRRGRRLDIA</sequence>
<dbReference type="Pfam" id="PF01522">
    <property type="entry name" value="Polysacc_deac_1"/>
    <property type="match status" value="2"/>
</dbReference>
<protein>
    <recommendedName>
        <fullName evidence="3">Chitooligosaccharide deacetylase</fullName>
    </recommendedName>
    <alternativeName>
        <fullName evidence="5">Nodulation protein B</fullName>
    </alternativeName>
</protein>
<name>A0A369W347_9HYPH</name>
<dbReference type="Proteomes" id="UP000253759">
    <property type="component" value="Unassembled WGS sequence"/>
</dbReference>
<evidence type="ECO:0000256" key="3">
    <source>
        <dbReference type="ARBA" id="ARBA00020071"/>
    </source>
</evidence>
<evidence type="ECO:0000313" key="7">
    <source>
        <dbReference type="EMBL" id="RDE08958.1"/>
    </source>
</evidence>
<dbReference type="EMBL" id="QQNH01000009">
    <property type="protein sequence ID" value="RDE08958.1"/>
    <property type="molecule type" value="Genomic_DNA"/>
</dbReference>
<comment type="similarity">
    <text evidence="2">Belongs to the polysaccharide deacetylase family.</text>
</comment>
<proteinExistence type="inferred from homology"/>
<evidence type="ECO:0000256" key="2">
    <source>
        <dbReference type="ARBA" id="ARBA00010973"/>
    </source>
</evidence>
<reference evidence="8" key="1">
    <citation type="submission" date="2018-07" db="EMBL/GenBank/DDBJ databases">
        <authorList>
            <person name="Liu B.-T."/>
            <person name="Du Z."/>
        </authorList>
    </citation>
    <scope>NUCLEOTIDE SEQUENCE [LARGE SCALE GENOMIC DNA]</scope>
    <source>
        <strain evidence="8">XYN52</strain>
    </source>
</reference>
<comment type="caution">
    <text evidence="7">The sequence shown here is derived from an EMBL/GenBank/DDBJ whole genome shotgun (WGS) entry which is preliminary data.</text>
</comment>